<evidence type="ECO:0008006" key="4">
    <source>
        <dbReference type="Google" id="ProtNLM"/>
    </source>
</evidence>
<evidence type="ECO:0000313" key="2">
    <source>
        <dbReference type="EMBL" id="TWU41528.1"/>
    </source>
</evidence>
<dbReference type="PANTHER" id="PTHR43037:SF1">
    <property type="entry name" value="BLL1128 PROTEIN"/>
    <property type="match status" value="1"/>
</dbReference>
<dbReference type="PANTHER" id="PTHR43037">
    <property type="entry name" value="UNNAMED PRODUCT-RELATED"/>
    <property type="match status" value="1"/>
</dbReference>
<dbReference type="SUPFAM" id="SSF53474">
    <property type="entry name" value="alpha/beta-Hydrolases"/>
    <property type="match status" value="1"/>
</dbReference>
<dbReference type="InterPro" id="IPR029058">
    <property type="entry name" value="AB_hydrolase_fold"/>
</dbReference>
<sequence length="775" mass="87193">MLVQTGTCLADQLFQLRNGLTLRGSKVEIASLDGNAFSAATNGDPQFRPIWVIDDGLTRIYMHGKGMSAAEPVNVRNIEEPITFWQPTPLGGKEVAAVGSILGTSAFNEYGRRVMTIRGVDGSPLEMIQGITELNGRYARLESLKGDTSYVWDSRIATRSLDSATLKRIFKRRLNWDELDRRLEVVRFFIEAERFGDAAEVLSEAIDTFPAAKQMNSQLVAIVERQAAQLLDEAKLRSESGQNDLAMQILSQFPIDQVGRVTRLQVQDAIQKIQDTDRQSKAIANQLESQIAKLDQAESLQPILAEIKAGLSAATLSRLSDYIRLGASDAVPLENRVALGIAGWLLGSGSNESNLTVAIALIRVRDLVAEYLGPSTPGRREAILNELRNLEGAQPEYVDRMLPLLVPTMPWPEDAQSEQVPGMYFIGKGEEVLEKPPVPRYVIQLPPDYDPLREYPCLVSLHPLRGTPVDEIEWWAGRYNESMNERVGHASRNGFIVVAPLWTRSGQPDYQYTPREHERVLVSLRDAMRRSSIDADRIFLAGRGEGGAASWDIAYSHPDLWAGMISISGEPGKTIMHYHPNASYVPMVLVMGERDSAPTPLVRNGAIMSDYVTYRSDAMVVMYRGRGREYFYEEVPRLFEWMKLPSHVRPKMPLDIDVATMRESDNFFWWLEVGPFKEGLSVDPQLWDQADRLRAAPISASIGNDNQIRITQGPADEFTIWLRPIENLDLSAPLTIRHRSRRVTFDYDRSLKGMLEDVRRRADRKRPFWTSVTIP</sequence>
<dbReference type="Gene3D" id="3.40.50.1820">
    <property type="entry name" value="alpha/beta hydrolase"/>
    <property type="match status" value="1"/>
</dbReference>
<organism evidence="2 3">
    <name type="scientific">Novipirellula aureliae</name>
    <dbReference type="NCBI Taxonomy" id="2527966"/>
    <lineage>
        <taxon>Bacteria</taxon>
        <taxon>Pseudomonadati</taxon>
        <taxon>Planctomycetota</taxon>
        <taxon>Planctomycetia</taxon>
        <taxon>Pirellulales</taxon>
        <taxon>Pirellulaceae</taxon>
        <taxon>Novipirellula</taxon>
    </lineage>
</organism>
<evidence type="ECO:0000313" key="3">
    <source>
        <dbReference type="Proteomes" id="UP000315471"/>
    </source>
</evidence>
<keyword evidence="1" id="KW-0732">Signal</keyword>
<dbReference type="InterPro" id="IPR050955">
    <property type="entry name" value="Plant_Biomass_Hydrol_Est"/>
</dbReference>
<keyword evidence="3" id="KW-1185">Reference proteome</keyword>
<reference evidence="2 3" key="1">
    <citation type="submission" date="2019-02" db="EMBL/GenBank/DDBJ databases">
        <title>Deep-cultivation of Planctomycetes and their phenomic and genomic characterization uncovers novel biology.</title>
        <authorList>
            <person name="Wiegand S."/>
            <person name="Jogler M."/>
            <person name="Boedeker C."/>
            <person name="Pinto D."/>
            <person name="Vollmers J."/>
            <person name="Rivas-Marin E."/>
            <person name="Kohn T."/>
            <person name="Peeters S.H."/>
            <person name="Heuer A."/>
            <person name="Rast P."/>
            <person name="Oberbeckmann S."/>
            <person name="Bunk B."/>
            <person name="Jeske O."/>
            <person name="Meyerdierks A."/>
            <person name="Storesund J.E."/>
            <person name="Kallscheuer N."/>
            <person name="Luecker S."/>
            <person name="Lage O.M."/>
            <person name="Pohl T."/>
            <person name="Merkel B.J."/>
            <person name="Hornburger P."/>
            <person name="Mueller R.-W."/>
            <person name="Bruemmer F."/>
            <person name="Labrenz M."/>
            <person name="Spormann A.M."/>
            <person name="Op Den Camp H."/>
            <person name="Overmann J."/>
            <person name="Amann R."/>
            <person name="Jetten M.S.M."/>
            <person name="Mascher T."/>
            <person name="Medema M.H."/>
            <person name="Devos D.P."/>
            <person name="Kaster A.-K."/>
            <person name="Ovreas L."/>
            <person name="Rohde M."/>
            <person name="Galperin M.Y."/>
            <person name="Jogler C."/>
        </authorList>
    </citation>
    <scope>NUCLEOTIDE SEQUENCE [LARGE SCALE GENOMIC DNA]</scope>
    <source>
        <strain evidence="2 3">Q31b</strain>
    </source>
</reference>
<proteinExistence type="predicted"/>
<evidence type="ECO:0000256" key="1">
    <source>
        <dbReference type="ARBA" id="ARBA00022729"/>
    </source>
</evidence>
<dbReference type="Proteomes" id="UP000315471">
    <property type="component" value="Unassembled WGS sequence"/>
</dbReference>
<dbReference type="EMBL" id="SJPY01000004">
    <property type="protein sequence ID" value="TWU41528.1"/>
    <property type="molecule type" value="Genomic_DNA"/>
</dbReference>
<gene>
    <name evidence="2" type="ORF">Q31b_29770</name>
</gene>
<accession>A0A5C6DY34</accession>
<name>A0A5C6DY34_9BACT</name>
<comment type="caution">
    <text evidence="2">The sequence shown here is derived from an EMBL/GenBank/DDBJ whole genome shotgun (WGS) entry which is preliminary data.</text>
</comment>
<dbReference type="AlphaFoldDB" id="A0A5C6DY34"/>
<dbReference type="OrthoDB" id="1955879at2"/>
<protein>
    <recommendedName>
        <fullName evidence="4">Alpha/beta hydrolase family protein</fullName>
    </recommendedName>
</protein>